<name>A0ABY1WVA8_9GAMM</name>
<evidence type="ECO:0000313" key="4">
    <source>
        <dbReference type="EMBL" id="TAA48664.1"/>
    </source>
</evidence>
<dbReference type="CDD" id="cd04301">
    <property type="entry name" value="NAT_SF"/>
    <property type="match status" value="1"/>
</dbReference>
<dbReference type="InterPro" id="IPR000182">
    <property type="entry name" value="GNAT_dom"/>
</dbReference>
<keyword evidence="2" id="KW-0012">Acyltransferase</keyword>
<feature type="domain" description="N-acetyltransferase" evidence="3">
    <location>
        <begin position="5"/>
        <end position="160"/>
    </location>
</feature>
<dbReference type="InterPro" id="IPR016181">
    <property type="entry name" value="Acyl_CoA_acyltransferase"/>
</dbReference>
<keyword evidence="5" id="KW-1185">Reference proteome</keyword>
<evidence type="ECO:0000256" key="2">
    <source>
        <dbReference type="ARBA" id="ARBA00023315"/>
    </source>
</evidence>
<dbReference type="PANTHER" id="PTHR43877">
    <property type="entry name" value="AMINOALKYLPHOSPHONATE N-ACETYLTRANSFERASE-RELATED-RELATED"/>
    <property type="match status" value="1"/>
</dbReference>
<protein>
    <submittedName>
        <fullName evidence="4">N-acetyltransferase</fullName>
    </submittedName>
</protein>
<dbReference type="InterPro" id="IPR050832">
    <property type="entry name" value="Bact_Acetyltransf"/>
</dbReference>
<evidence type="ECO:0000313" key="5">
    <source>
        <dbReference type="Proteomes" id="UP000292544"/>
    </source>
</evidence>
<comment type="caution">
    <text evidence="4">The sequence shown here is derived from an EMBL/GenBank/DDBJ whole genome shotgun (WGS) entry which is preliminary data.</text>
</comment>
<dbReference type="EMBL" id="SHLY01000001">
    <property type="protein sequence ID" value="TAA48664.1"/>
    <property type="molecule type" value="Genomic_DNA"/>
</dbReference>
<dbReference type="PROSITE" id="PS51186">
    <property type="entry name" value="GNAT"/>
    <property type="match status" value="1"/>
</dbReference>
<organism evidence="4 5">
    <name type="scientific">Corallincola spongiicola</name>
    <dbReference type="NCBI Taxonomy" id="2520508"/>
    <lineage>
        <taxon>Bacteria</taxon>
        <taxon>Pseudomonadati</taxon>
        <taxon>Pseudomonadota</taxon>
        <taxon>Gammaproteobacteria</taxon>
        <taxon>Alteromonadales</taxon>
        <taxon>Psychromonadaceae</taxon>
        <taxon>Corallincola</taxon>
    </lineage>
</organism>
<accession>A0ABY1WVA8</accession>
<sequence>MVKDTQLRMASATDLAELRSWFSALSDLRSWGGPEMGWARDEIDWLHKLQWPDAQSFAMLNSQRLLGFGQLRFSLGEKGGGYCHLARLVVHPEARGRGFGMRLVTGLMALGEALWQPDYYSLFVFENNQTALSLYSKLGFQQVGHYGNRRSVLRLEKRVGTAIQRIGS</sequence>
<dbReference type="Proteomes" id="UP000292544">
    <property type="component" value="Unassembled WGS sequence"/>
</dbReference>
<gene>
    <name evidence="4" type="ORF">EXY25_05460</name>
</gene>
<dbReference type="Gene3D" id="3.40.630.30">
    <property type="match status" value="1"/>
</dbReference>
<evidence type="ECO:0000259" key="3">
    <source>
        <dbReference type="PROSITE" id="PS51186"/>
    </source>
</evidence>
<reference evidence="5" key="1">
    <citation type="submission" date="2019-02" db="EMBL/GenBank/DDBJ databases">
        <title>Draft genome sequence of Muricauda sp. 176CP4-71.</title>
        <authorList>
            <person name="Park J.-S."/>
        </authorList>
    </citation>
    <scope>NUCLEOTIDE SEQUENCE [LARGE SCALE GENOMIC DNA]</scope>
    <source>
        <strain evidence="5">176GS2-150</strain>
    </source>
</reference>
<evidence type="ECO:0000256" key="1">
    <source>
        <dbReference type="ARBA" id="ARBA00022679"/>
    </source>
</evidence>
<proteinExistence type="predicted"/>
<dbReference type="PANTHER" id="PTHR43877:SF2">
    <property type="entry name" value="AMINOALKYLPHOSPHONATE N-ACETYLTRANSFERASE-RELATED"/>
    <property type="match status" value="1"/>
</dbReference>
<dbReference type="Pfam" id="PF00583">
    <property type="entry name" value="Acetyltransf_1"/>
    <property type="match status" value="1"/>
</dbReference>
<dbReference type="RefSeq" id="WP_130565979.1">
    <property type="nucleotide sequence ID" value="NZ_SHLY01000001.1"/>
</dbReference>
<dbReference type="SUPFAM" id="SSF55729">
    <property type="entry name" value="Acyl-CoA N-acyltransferases (Nat)"/>
    <property type="match status" value="1"/>
</dbReference>
<keyword evidence="1" id="KW-0808">Transferase</keyword>